<dbReference type="SUPFAM" id="SSF160387">
    <property type="entry name" value="NosL/MerB-like"/>
    <property type="match status" value="1"/>
</dbReference>
<reference evidence="1 2" key="1">
    <citation type="submission" date="2020-09" db="EMBL/GenBank/DDBJ databases">
        <title>Sinomicrobium weinanense sp. nov., a halophilic bacteria isolated from saline-alkali soil.</title>
        <authorList>
            <person name="Wu P."/>
            <person name="Ren H."/>
            <person name="Mei Y."/>
            <person name="Liang Y."/>
            <person name="Chen Z."/>
        </authorList>
    </citation>
    <scope>NUCLEOTIDE SEQUENCE [LARGE SCALE GENOMIC DNA]</scope>
    <source>
        <strain evidence="1 2">FJxs</strain>
    </source>
</reference>
<accession>A0A926Q5M0</accession>
<dbReference type="Pfam" id="PF05573">
    <property type="entry name" value="NosL"/>
    <property type="match status" value="1"/>
</dbReference>
<proteinExistence type="predicted"/>
<comment type="caution">
    <text evidence="1">The sequence shown here is derived from an EMBL/GenBank/DDBJ whole genome shotgun (WGS) entry which is preliminary data.</text>
</comment>
<name>A0A926Q5M0_9FLAO</name>
<organism evidence="1 2">
    <name type="scientific">Sinomicrobium weinanense</name>
    <dbReference type="NCBI Taxonomy" id="2842200"/>
    <lineage>
        <taxon>Bacteria</taxon>
        <taxon>Pseudomonadati</taxon>
        <taxon>Bacteroidota</taxon>
        <taxon>Flavobacteriia</taxon>
        <taxon>Flavobacteriales</taxon>
        <taxon>Flavobacteriaceae</taxon>
        <taxon>Sinomicrobium</taxon>
    </lineage>
</organism>
<evidence type="ECO:0000313" key="1">
    <source>
        <dbReference type="EMBL" id="MBC9798311.1"/>
    </source>
</evidence>
<dbReference type="AlphaFoldDB" id="A0A926Q5M0"/>
<sequence>MHFSISLKINTVKPILSILILMWFTSCEIKPKPINYGSDNCQYCNMTIVDKQHAAQIVTDKGRVYKFDAIECMLNYTRENTARPVSIYLVNDFKNPGELIDATNATYLISPEISSPMGANLSGFHSKQEARETQANHDGTLYDWEQLVTHFKKEEKRDH</sequence>
<dbReference type="Proteomes" id="UP000653730">
    <property type="component" value="Unassembled WGS sequence"/>
</dbReference>
<dbReference type="InterPro" id="IPR008719">
    <property type="entry name" value="N2O_reductase_NosL"/>
</dbReference>
<protein>
    <submittedName>
        <fullName evidence="1">Nitrous oxide reductase accessory protein NosL</fullName>
    </submittedName>
</protein>
<dbReference type="EMBL" id="JACVDC010000103">
    <property type="protein sequence ID" value="MBC9798311.1"/>
    <property type="molecule type" value="Genomic_DNA"/>
</dbReference>
<gene>
    <name evidence="1" type="ORF">IBL28_20250</name>
</gene>
<evidence type="ECO:0000313" key="2">
    <source>
        <dbReference type="Proteomes" id="UP000653730"/>
    </source>
</evidence>
<dbReference type="PANTHER" id="PTHR41247:SF1">
    <property type="entry name" value="HTH-TYPE TRANSCRIPTIONAL REPRESSOR YCNK"/>
    <property type="match status" value="1"/>
</dbReference>
<dbReference type="PANTHER" id="PTHR41247">
    <property type="entry name" value="HTH-TYPE TRANSCRIPTIONAL REPRESSOR YCNK"/>
    <property type="match status" value="1"/>
</dbReference>
<keyword evidence="2" id="KW-1185">Reference proteome</keyword>